<proteinExistence type="predicted"/>
<keyword evidence="1" id="KW-1133">Transmembrane helix</keyword>
<evidence type="ECO:0000256" key="1">
    <source>
        <dbReference type="SAM" id="Phobius"/>
    </source>
</evidence>
<evidence type="ECO:0000313" key="3">
    <source>
        <dbReference type="Proteomes" id="UP001266305"/>
    </source>
</evidence>
<name>A0ABQ9USE1_SAGOE</name>
<gene>
    <name evidence="2" type="primary">LRP5_2</name>
    <name evidence="2" type="ORF">P7K49_021342</name>
</gene>
<organism evidence="2 3">
    <name type="scientific">Saguinus oedipus</name>
    <name type="common">Cotton-top tamarin</name>
    <name type="synonym">Oedipomidas oedipus</name>
    <dbReference type="NCBI Taxonomy" id="9490"/>
    <lineage>
        <taxon>Eukaryota</taxon>
        <taxon>Metazoa</taxon>
        <taxon>Chordata</taxon>
        <taxon>Craniata</taxon>
        <taxon>Vertebrata</taxon>
        <taxon>Euteleostomi</taxon>
        <taxon>Mammalia</taxon>
        <taxon>Eutheria</taxon>
        <taxon>Euarchontoglires</taxon>
        <taxon>Primates</taxon>
        <taxon>Haplorrhini</taxon>
        <taxon>Platyrrhini</taxon>
        <taxon>Cebidae</taxon>
        <taxon>Callitrichinae</taxon>
        <taxon>Saguinus</taxon>
    </lineage>
</organism>
<keyword evidence="2" id="KW-0675">Receptor</keyword>
<evidence type="ECO:0000313" key="2">
    <source>
        <dbReference type="EMBL" id="KAK2099994.1"/>
    </source>
</evidence>
<keyword evidence="2" id="KW-0449">Lipoprotein</keyword>
<dbReference type="EMBL" id="JASSZA010000010">
    <property type="protein sequence ID" value="KAK2099994.1"/>
    <property type="molecule type" value="Genomic_DNA"/>
</dbReference>
<protein>
    <submittedName>
        <fullName evidence="2">Low-density lipoprotein receptor- protein 5</fullName>
    </submittedName>
</protein>
<keyword evidence="1" id="KW-0812">Transmembrane</keyword>
<keyword evidence="3" id="KW-1185">Reference proteome</keyword>
<reference evidence="2 3" key="1">
    <citation type="submission" date="2023-05" db="EMBL/GenBank/DDBJ databases">
        <title>B98-5 Cell Line De Novo Hybrid Assembly: An Optical Mapping Approach.</title>
        <authorList>
            <person name="Kananen K."/>
            <person name="Auerbach J.A."/>
            <person name="Kautto E."/>
            <person name="Blachly J.S."/>
        </authorList>
    </citation>
    <scope>NUCLEOTIDE SEQUENCE [LARGE SCALE GENOMIC DNA]</scope>
    <source>
        <strain evidence="2">B95-8</strain>
        <tissue evidence="2">Cell line</tissue>
    </source>
</reference>
<keyword evidence="1" id="KW-0472">Membrane</keyword>
<sequence length="181" mass="18631">MDTLRIAGPILWEKINKPPSDDTGAHSSAIGPVIGIILSLFVMGGIYFVCQRVVCQRYAGANGPFPHEYVSGAPHVPLNFIAPGGSQHGPFTGIACGKSMMSSVSLMGGRGGVPLYDRNHVTGASSSSSSSTKATLYPPVSGGAGEGRGGMWLWAPPAVSGRLLHVASPVMAACTRPVCPL</sequence>
<feature type="transmembrane region" description="Helical" evidence="1">
    <location>
        <begin position="29"/>
        <end position="50"/>
    </location>
</feature>
<accession>A0ABQ9USE1</accession>
<comment type="caution">
    <text evidence="2">The sequence shown here is derived from an EMBL/GenBank/DDBJ whole genome shotgun (WGS) entry which is preliminary data.</text>
</comment>
<dbReference type="Proteomes" id="UP001266305">
    <property type="component" value="Unassembled WGS sequence"/>
</dbReference>